<dbReference type="PRINTS" id="PR00368">
    <property type="entry name" value="FADPNR"/>
</dbReference>
<feature type="non-terminal residue" evidence="4">
    <location>
        <position position="173"/>
    </location>
</feature>
<evidence type="ECO:0000313" key="4">
    <source>
        <dbReference type="EMBL" id="KKL14700.1"/>
    </source>
</evidence>
<comment type="caution">
    <text evidence="4">The sequence shown here is derived from an EMBL/GenBank/DDBJ whole genome shotgun (WGS) entry which is preliminary data.</text>
</comment>
<dbReference type="InterPro" id="IPR036188">
    <property type="entry name" value="FAD/NAD-bd_sf"/>
</dbReference>
<dbReference type="InterPro" id="IPR023753">
    <property type="entry name" value="FAD/NAD-binding_dom"/>
</dbReference>
<dbReference type="PRINTS" id="PR00469">
    <property type="entry name" value="PNDRDTASEII"/>
</dbReference>
<reference evidence="4" key="1">
    <citation type="journal article" date="2015" name="Nature">
        <title>Complex archaea that bridge the gap between prokaryotes and eukaryotes.</title>
        <authorList>
            <person name="Spang A."/>
            <person name="Saw J.H."/>
            <person name="Jorgensen S.L."/>
            <person name="Zaremba-Niedzwiedzka K."/>
            <person name="Martijn J."/>
            <person name="Lind A.E."/>
            <person name="van Eijk R."/>
            <person name="Schleper C."/>
            <person name="Guy L."/>
            <person name="Ettema T.J."/>
        </authorList>
    </citation>
    <scope>NUCLEOTIDE SEQUENCE</scope>
</reference>
<evidence type="ECO:0000256" key="1">
    <source>
        <dbReference type="ARBA" id="ARBA00022630"/>
    </source>
</evidence>
<keyword evidence="1" id="KW-0285">Flavoprotein</keyword>
<feature type="domain" description="FAD/NAD(P)-binding" evidence="3">
    <location>
        <begin position="3"/>
        <end position="172"/>
    </location>
</feature>
<dbReference type="SUPFAM" id="SSF51971">
    <property type="entry name" value="Nucleotide-binding domain"/>
    <property type="match status" value="1"/>
</dbReference>
<gene>
    <name evidence="4" type="ORF">LCGC14_2513010</name>
</gene>
<name>A0A0F9AZA0_9ZZZZ</name>
<protein>
    <recommendedName>
        <fullName evidence="3">FAD/NAD(P)-binding domain-containing protein</fullName>
    </recommendedName>
</protein>
<dbReference type="InterPro" id="IPR050097">
    <property type="entry name" value="Ferredoxin-NADP_redctase_2"/>
</dbReference>
<dbReference type="Pfam" id="PF07992">
    <property type="entry name" value="Pyr_redox_2"/>
    <property type="match status" value="1"/>
</dbReference>
<dbReference type="Gene3D" id="3.50.50.60">
    <property type="entry name" value="FAD/NAD(P)-binding domain"/>
    <property type="match status" value="2"/>
</dbReference>
<dbReference type="AlphaFoldDB" id="A0A0F9AZA0"/>
<evidence type="ECO:0000256" key="2">
    <source>
        <dbReference type="ARBA" id="ARBA00023002"/>
    </source>
</evidence>
<dbReference type="PANTHER" id="PTHR48105">
    <property type="entry name" value="THIOREDOXIN REDUCTASE 1-RELATED-RELATED"/>
    <property type="match status" value="1"/>
</dbReference>
<evidence type="ECO:0000259" key="3">
    <source>
        <dbReference type="Pfam" id="PF07992"/>
    </source>
</evidence>
<keyword evidence="2" id="KW-0560">Oxidoreductase</keyword>
<organism evidence="4">
    <name type="scientific">marine sediment metagenome</name>
    <dbReference type="NCBI Taxonomy" id="412755"/>
    <lineage>
        <taxon>unclassified sequences</taxon>
        <taxon>metagenomes</taxon>
        <taxon>ecological metagenomes</taxon>
    </lineage>
</organism>
<accession>A0A0F9AZA0</accession>
<dbReference type="EMBL" id="LAZR01040353">
    <property type="protein sequence ID" value="KKL14700.1"/>
    <property type="molecule type" value="Genomic_DNA"/>
</dbReference>
<proteinExistence type="predicted"/>
<dbReference type="GO" id="GO:0016491">
    <property type="term" value="F:oxidoreductase activity"/>
    <property type="evidence" value="ECO:0007669"/>
    <property type="project" value="UniProtKB-KW"/>
</dbReference>
<sequence>MEDCIIIGGGPAGLTAGIYLGRFLRRTLLIDGGASRAALIPCTRNLAGFPDGISGTDLLDRMGRQLAKYDVERLRSKARSVRKEGDTFVVTSDEGERRAPILVLATGVKNQPPPMDQSDHHAAVAAGLLRYCPVCDAYEVRDLDVGVIGSGQHGLAEARFLRHYTDRVTLIQP</sequence>